<protein>
    <submittedName>
        <fullName evidence="1">Uncharacterized protein</fullName>
    </submittedName>
</protein>
<dbReference type="AlphaFoldDB" id="A0A371DR96"/>
<reference evidence="1 2" key="1">
    <citation type="journal article" date="2018" name="Biotechnol. Biofuels">
        <title>Integrative visual omics of the white-rot fungus Polyporus brumalis exposes the biotechnological potential of its oxidative enzymes for delignifying raw plant biomass.</title>
        <authorList>
            <person name="Miyauchi S."/>
            <person name="Rancon A."/>
            <person name="Drula E."/>
            <person name="Hage H."/>
            <person name="Chaduli D."/>
            <person name="Favel A."/>
            <person name="Grisel S."/>
            <person name="Henrissat B."/>
            <person name="Herpoel-Gimbert I."/>
            <person name="Ruiz-Duenas F.J."/>
            <person name="Chevret D."/>
            <person name="Hainaut M."/>
            <person name="Lin J."/>
            <person name="Wang M."/>
            <person name="Pangilinan J."/>
            <person name="Lipzen A."/>
            <person name="Lesage-Meessen L."/>
            <person name="Navarro D."/>
            <person name="Riley R."/>
            <person name="Grigoriev I.V."/>
            <person name="Zhou S."/>
            <person name="Raouche S."/>
            <person name="Rosso M.N."/>
        </authorList>
    </citation>
    <scope>NUCLEOTIDE SEQUENCE [LARGE SCALE GENOMIC DNA]</scope>
    <source>
        <strain evidence="1 2">BRFM 1820</strain>
    </source>
</reference>
<name>A0A371DR96_9APHY</name>
<evidence type="ECO:0000313" key="2">
    <source>
        <dbReference type="Proteomes" id="UP000256964"/>
    </source>
</evidence>
<keyword evidence="2" id="KW-1185">Reference proteome</keyword>
<dbReference type="Proteomes" id="UP000256964">
    <property type="component" value="Unassembled WGS sequence"/>
</dbReference>
<gene>
    <name evidence="1" type="ORF">OH76DRAFT_862570</name>
</gene>
<organism evidence="1 2">
    <name type="scientific">Lentinus brumalis</name>
    <dbReference type="NCBI Taxonomy" id="2498619"/>
    <lineage>
        <taxon>Eukaryota</taxon>
        <taxon>Fungi</taxon>
        <taxon>Dikarya</taxon>
        <taxon>Basidiomycota</taxon>
        <taxon>Agaricomycotina</taxon>
        <taxon>Agaricomycetes</taxon>
        <taxon>Polyporales</taxon>
        <taxon>Polyporaceae</taxon>
        <taxon>Lentinus</taxon>
    </lineage>
</organism>
<sequence length="181" mass="19892">MYHSIGCYFRMHTLIISILGRGSMENAVSRWPLRGAGGAGGWGSWTSSAGYVRSPCPQRKWTSVLLCAGGRWQVDGWPGWRAWSRRASARDWRSILDARLGISLTEARQQGVQTADGVRYGLRASLEQREAALPARTAPCSSARDVRSRHCALLRGRREAPVPILSRGPVSLAAGPRPPRE</sequence>
<dbReference type="EMBL" id="KZ857383">
    <property type="protein sequence ID" value="RDX55055.1"/>
    <property type="molecule type" value="Genomic_DNA"/>
</dbReference>
<proteinExistence type="predicted"/>
<accession>A0A371DR96</accession>
<evidence type="ECO:0000313" key="1">
    <source>
        <dbReference type="EMBL" id="RDX55055.1"/>
    </source>
</evidence>